<dbReference type="Pfam" id="PF05433">
    <property type="entry name" value="Rick_17kDa_Anti"/>
    <property type="match status" value="1"/>
</dbReference>
<gene>
    <name evidence="5" type="ORF">JJ685_06585</name>
</gene>
<evidence type="ECO:0000313" key="6">
    <source>
        <dbReference type="Proteomes" id="UP000599109"/>
    </source>
</evidence>
<keyword evidence="3" id="KW-0732">Signal</keyword>
<comment type="subcellular location">
    <subcellularLocation>
        <location evidence="1">Membrane</location>
    </subcellularLocation>
</comment>
<dbReference type="InterPro" id="IPR051407">
    <property type="entry name" value="Bact_OM_lipoprot/Surf_antigen"/>
</dbReference>
<feature type="chain" id="PRO_5036736448" description="Glycine zipper 2TM domain-containing protein" evidence="3">
    <location>
        <begin position="20"/>
        <end position="259"/>
    </location>
</feature>
<dbReference type="EMBL" id="JAEQNE010000001">
    <property type="protein sequence ID" value="MBL0390804.1"/>
    <property type="molecule type" value="Genomic_DNA"/>
</dbReference>
<accession>A0A936YWQ3</accession>
<reference evidence="5 6" key="1">
    <citation type="journal article" date="2017" name="Int. J. Syst. Evol. Microbiol.">
        <title>Ramlibacter monticola sp. nov., isolated from forest soil.</title>
        <authorList>
            <person name="Chaudhary D.K."/>
            <person name="Kim J."/>
        </authorList>
    </citation>
    <scope>NUCLEOTIDE SEQUENCE [LARGE SCALE GENOMIC DNA]</scope>
    <source>
        <strain evidence="5 6">KACC 19175</strain>
    </source>
</reference>
<feature type="signal peptide" evidence="3">
    <location>
        <begin position="1"/>
        <end position="19"/>
    </location>
</feature>
<evidence type="ECO:0000313" key="5">
    <source>
        <dbReference type="EMBL" id="MBL0390804.1"/>
    </source>
</evidence>
<dbReference type="GO" id="GO:0019867">
    <property type="term" value="C:outer membrane"/>
    <property type="evidence" value="ECO:0007669"/>
    <property type="project" value="InterPro"/>
</dbReference>
<comment type="caution">
    <text evidence="5">The sequence shown here is derived from an EMBL/GenBank/DDBJ whole genome shotgun (WGS) entry which is preliminary data.</text>
</comment>
<dbReference type="RefSeq" id="WP_201673383.1">
    <property type="nucleotide sequence ID" value="NZ_JAEQNE010000001.1"/>
</dbReference>
<organism evidence="5 6">
    <name type="scientific">Ramlibacter monticola</name>
    <dbReference type="NCBI Taxonomy" id="1926872"/>
    <lineage>
        <taxon>Bacteria</taxon>
        <taxon>Pseudomonadati</taxon>
        <taxon>Pseudomonadota</taxon>
        <taxon>Betaproteobacteria</taxon>
        <taxon>Burkholderiales</taxon>
        <taxon>Comamonadaceae</taxon>
        <taxon>Ramlibacter</taxon>
    </lineage>
</organism>
<keyword evidence="2" id="KW-0472">Membrane</keyword>
<sequence length="259" mass="26243">MKHSVLFAALGLVAFGAAAQEVGNVISATPVVQQVTVPRQTCAPGMVQAQPYTSGMGGLAGGITGAALGSAVGHGSGTAAAMLIGTIGGALLGNSVEANNMRAQQAATPTCTTENTIENRTVGYDVVYEYGGRQYATRLPYDPGPTVRLQVSPVAQGSMAPSAPFAPAQGVAGTVSAPPVQGAVAVAPQPVPAPQVLPSGAPQVLAAPVVVQPYPAYPAAAYPPAYPYPVYPAYRPYYYPPVGVSLGFVFSGHGHGRWR</sequence>
<keyword evidence="6" id="KW-1185">Reference proteome</keyword>
<feature type="domain" description="Glycine zipper 2TM" evidence="4">
    <location>
        <begin position="56"/>
        <end position="96"/>
    </location>
</feature>
<dbReference type="PANTHER" id="PTHR35603:SF2">
    <property type="entry name" value="OUTER MEMBRANE LIPOPROTEIN"/>
    <property type="match status" value="1"/>
</dbReference>
<evidence type="ECO:0000256" key="2">
    <source>
        <dbReference type="ARBA" id="ARBA00023136"/>
    </source>
</evidence>
<proteinExistence type="predicted"/>
<evidence type="ECO:0000256" key="3">
    <source>
        <dbReference type="SAM" id="SignalP"/>
    </source>
</evidence>
<evidence type="ECO:0000259" key="4">
    <source>
        <dbReference type="Pfam" id="PF05433"/>
    </source>
</evidence>
<dbReference type="Proteomes" id="UP000599109">
    <property type="component" value="Unassembled WGS sequence"/>
</dbReference>
<evidence type="ECO:0000256" key="1">
    <source>
        <dbReference type="ARBA" id="ARBA00004370"/>
    </source>
</evidence>
<dbReference type="PANTHER" id="PTHR35603">
    <property type="match status" value="1"/>
</dbReference>
<dbReference type="InterPro" id="IPR008816">
    <property type="entry name" value="Gly_zipper_2TM_dom"/>
</dbReference>
<dbReference type="AlphaFoldDB" id="A0A936YWQ3"/>
<protein>
    <recommendedName>
        <fullName evidence="4">Glycine zipper 2TM domain-containing protein</fullName>
    </recommendedName>
</protein>
<name>A0A936YWQ3_9BURK</name>